<evidence type="ECO:0000256" key="1">
    <source>
        <dbReference type="SAM" id="MobiDB-lite"/>
    </source>
</evidence>
<reference evidence="2 3" key="1">
    <citation type="submission" date="2017-06" db="EMBL/GenBank/DDBJ databases">
        <title>Genome sequencing of Fusobacterium nucleatum subsp. polymorphum KCOM 1275 (=ChDC F310).</title>
        <authorList>
            <person name="Kook J.-K."/>
            <person name="Park S.-N."/>
            <person name="Lim Y.K."/>
            <person name="Roh H."/>
        </authorList>
    </citation>
    <scope>NUCLEOTIDE SEQUENCE [LARGE SCALE GENOMIC DNA]</scope>
    <source>
        <strain evidence="2 3">KCOM 1275</strain>
    </source>
</reference>
<evidence type="ECO:0000313" key="3">
    <source>
        <dbReference type="Proteomes" id="UP000197638"/>
    </source>
</evidence>
<name>A0A241Q3Y6_FUSNP</name>
<dbReference type="Pfam" id="PF13332">
    <property type="entry name" value="Fil_haemagg_2"/>
    <property type="match status" value="1"/>
</dbReference>
<feature type="compositionally biased region" description="Basic and acidic residues" evidence="1">
    <location>
        <begin position="14"/>
        <end position="26"/>
    </location>
</feature>
<dbReference type="InterPro" id="IPR025157">
    <property type="entry name" value="Hemagglutinin_rpt"/>
</dbReference>
<feature type="region of interest" description="Disordered" evidence="1">
    <location>
        <begin position="12"/>
        <end position="36"/>
    </location>
</feature>
<sequence length="770" mass="87429">MNDVFKANISYNKSESKSSVHNESVEKSSLVSGRNMNIKSKNGSITISGTDVKVGNDLDLSAKKDITIKASEENYSSSNSSSQTSIGLSADLSKGKTANLSISKAGTTGRGNGTNYINSTIDVGGKLKTNSKNLTLSGANVEADKLDIKAQNVVIESKQDKSEREDSSYGGSFSIDLANPSNFSANINGSKGNGEKEWVNKQTTLIARNGGKIDTDSLTNIGAVIGSENEKEKLKVSANKVVVKDLEDKNKYENIGGGISIGTDVPNTSIKHDKVDKEQINRATAINTDFEISGKKTSAEDLGFNTDINKAQEKTKDEEKHLDAELHTDLIGEDKRNEIKYAYKKLGSLKEILNQKKFKESMEGVLLDKFKDEHQKEFNLIKDENLSLEDKQKLAQNLVERYLRENGYQGEIPEVLLTDEAHSFTVDSKDKETGAKRREKIYFSINDIADPNLAFSRLFGHEKAHMNTYDEGKKGEETAIHTREKIGSENKNKVFTEEEKADYLNNLRNKYKDQKSIEQQFAEAKLVPEKDKENFFNHEEANIFRNSKEFVKNNIDLLSKMFNKSKKEILNNPDEYAYKYIQETRNKEIYNKDFLMKYQEKLEERIKNERNPYKRKELEKEKFWKMSPSFSIYHNGYITENGEVGIYTKPKNEKWVNEKGEEQIFDIETGRIVKDGINNGTFNIAGNDRNSFNLTDTISHFRLDVNSWENYGIGKDDILTKEQRKILSEMGSKYVSDPIFRGYINLKGGKLTESVYREYLKFEEAYHEQF</sequence>
<proteinExistence type="predicted"/>
<accession>A0A241Q3Y6</accession>
<protein>
    <recommendedName>
        <fullName evidence="4">Hemolysin</fullName>
    </recommendedName>
</protein>
<dbReference type="GO" id="GO:0003824">
    <property type="term" value="F:catalytic activity"/>
    <property type="evidence" value="ECO:0007669"/>
    <property type="project" value="UniProtKB-ARBA"/>
</dbReference>
<feature type="compositionally biased region" description="Polar residues" evidence="1">
    <location>
        <begin position="27"/>
        <end position="36"/>
    </location>
</feature>
<dbReference type="EMBL" id="CP022123">
    <property type="protein sequence ID" value="ASG29495.1"/>
    <property type="molecule type" value="Genomic_DNA"/>
</dbReference>
<evidence type="ECO:0000313" key="2">
    <source>
        <dbReference type="EMBL" id="ASG29495.1"/>
    </source>
</evidence>
<dbReference type="Proteomes" id="UP000197638">
    <property type="component" value="Chromosome"/>
</dbReference>
<evidence type="ECO:0008006" key="4">
    <source>
        <dbReference type="Google" id="ProtNLM"/>
    </source>
</evidence>
<gene>
    <name evidence="2" type="ORF">CBG61_11845</name>
</gene>
<dbReference type="AlphaFoldDB" id="A0A241Q3Y6"/>
<organism evidence="2 3">
    <name type="scientific">Fusobacterium nucleatum subsp. polymorphum</name>
    <name type="common">Fusobacterium polymorphum</name>
    <dbReference type="NCBI Taxonomy" id="76857"/>
    <lineage>
        <taxon>Bacteria</taxon>
        <taxon>Fusobacteriati</taxon>
        <taxon>Fusobacteriota</taxon>
        <taxon>Fusobacteriia</taxon>
        <taxon>Fusobacteriales</taxon>
        <taxon>Fusobacteriaceae</taxon>
        <taxon>Fusobacterium</taxon>
    </lineage>
</organism>